<evidence type="ECO:0000313" key="2">
    <source>
        <dbReference type="Proteomes" id="UP000030763"/>
    </source>
</evidence>
<dbReference type="AlphaFoldDB" id="U6M9T0"/>
<name>U6M9T0_EIMMA</name>
<protein>
    <submittedName>
        <fullName evidence="1">Uncharacterized protein</fullName>
    </submittedName>
</protein>
<dbReference type="GeneID" id="25334776"/>
<accession>U6M9T0</accession>
<dbReference type="RefSeq" id="XP_013337436.1">
    <property type="nucleotide sequence ID" value="XM_013481982.1"/>
</dbReference>
<dbReference type="EMBL" id="HG721928">
    <property type="protein sequence ID" value="CDJ60786.1"/>
    <property type="molecule type" value="Genomic_DNA"/>
</dbReference>
<sequence length="218" mass="23803">MYCSGPVGTPPGPQTQLVRQIHAQIFPSRAWTDFGPAVKAETDGQGHANDYVALTCRCLESLAGVPVDALFAPAEPALARDRGFAEGKQEYVHQYQHPYRTSVLPKRTDSLTMYWSGPVGTPPGPQTQLVRQIHAQIFPSRAWTDFGPAVKAETDGQGHANDYVALTCRCLESLAGVPVDALFAPAEPALARVGGLSERERIYLQHSQQHYRAPNMSH</sequence>
<proteinExistence type="predicted"/>
<reference evidence="1" key="1">
    <citation type="submission" date="2013-10" db="EMBL/GenBank/DDBJ databases">
        <title>Genomic analysis of the causative agents of coccidiosis in chickens.</title>
        <authorList>
            <person name="Reid A.J."/>
            <person name="Blake D."/>
            <person name="Billington K."/>
            <person name="Browne H."/>
            <person name="Dunn M."/>
            <person name="Hung S."/>
            <person name="Kawahara F."/>
            <person name="Miranda-Saavedra D."/>
            <person name="Mourier T."/>
            <person name="Nagra H."/>
            <person name="Otto T.D."/>
            <person name="Rawlings N."/>
            <person name="Sanchez A."/>
            <person name="Sanders M."/>
            <person name="Subramaniam C."/>
            <person name="Tay Y."/>
            <person name="Dear P."/>
            <person name="Doerig C."/>
            <person name="Gruber A."/>
            <person name="Parkinson J."/>
            <person name="Shirley M."/>
            <person name="Wan K.L."/>
            <person name="Berriman M."/>
            <person name="Tomley F."/>
            <person name="Pain A."/>
        </authorList>
    </citation>
    <scope>NUCLEOTIDE SEQUENCE [LARGE SCALE GENOMIC DNA]</scope>
    <source>
        <strain evidence="1">Weybridge</strain>
    </source>
</reference>
<evidence type="ECO:0000313" key="1">
    <source>
        <dbReference type="EMBL" id="CDJ60786.1"/>
    </source>
</evidence>
<gene>
    <name evidence="1" type="ORF">EMWEY_00007900</name>
</gene>
<dbReference type="Proteomes" id="UP000030763">
    <property type="component" value="Unassembled WGS sequence"/>
</dbReference>
<dbReference type="VEuPathDB" id="ToxoDB:EMWEY_00007900"/>
<keyword evidence="2" id="KW-1185">Reference proteome</keyword>
<reference evidence="1" key="2">
    <citation type="submission" date="2013-10" db="EMBL/GenBank/DDBJ databases">
        <authorList>
            <person name="Aslett M."/>
        </authorList>
    </citation>
    <scope>NUCLEOTIDE SEQUENCE [LARGE SCALE GENOMIC DNA]</scope>
    <source>
        <strain evidence="1">Weybridge</strain>
    </source>
</reference>
<organism evidence="1 2">
    <name type="scientific">Eimeria maxima</name>
    <name type="common">Coccidian parasite</name>
    <dbReference type="NCBI Taxonomy" id="5804"/>
    <lineage>
        <taxon>Eukaryota</taxon>
        <taxon>Sar</taxon>
        <taxon>Alveolata</taxon>
        <taxon>Apicomplexa</taxon>
        <taxon>Conoidasida</taxon>
        <taxon>Coccidia</taxon>
        <taxon>Eucoccidiorida</taxon>
        <taxon>Eimeriorina</taxon>
        <taxon>Eimeriidae</taxon>
        <taxon>Eimeria</taxon>
    </lineage>
</organism>